<evidence type="ECO:0000313" key="5">
    <source>
        <dbReference type="EMBL" id="KAF2963469.1"/>
    </source>
</evidence>
<dbReference type="InterPro" id="IPR056884">
    <property type="entry name" value="NPHP3-like_N"/>
</dbReference>
<feature type="compositionally biased region" description="Acidic residues" evidence="3">
    <location>
        <begin position="1733"/>
        <end position="1747"/>
    </location>
</feature>
<feature type="repeat" description="ANK" evidence="2">
    <location>
        <begin position="1180"/>
        <end position="1208"/>
    </location>
</feature>
<dbReference type="OrthoDB" id="427518at2759"/>
<gene>
    <name evidence="5" type="ORF">GQX73_g10106</name>
</gene>
<dbReference type="SUPFAM" id="SSF48403">
    <property type="entry name" value="Ankyrin repeat"/>
    <property type="match status" value="3"/>
</dbReference>
<feature type="repeat" description="ANK" evidence="2">
    <location>
        <begin position="892"/>
        <end position="920"/>
    </location>
</feature>
<keyword evidence="6" id="KW-1185">Reference proteome</keyword>
<feature type="repeat" description="ANK" evidence="2">
    <location>
        <begin position="1211"/>
        <end position="1243"/>
    </location>
</feature>
<feature type="compositionally biased region" description="Gly residues" evidence="3">
    <location>
        <begin position="1696"/>
        <end position="1727"/>
    </location>
</feature>
<feature type="repeat" description="ANK" evidence="2">
    <location>
        <begin position="1344"/>
        <end position="1376"/>
    </location>
</feature>
<proteinExistence type="predicted"/>
<dbReference type="EMBL" id="WUBL01000202">
    <property type="protein sequence ID" value="KAF2963469.1"/>
    <property type="molecule type" value="Genomic_DNA"/>
</dbReference>
<evidence type="ECO:0000256" key="2">
    <source>
        <dbReference type="PROSITE-ProRule" id="PRU00023"/>
    </source>
</evidence>
<keyword evidence="2" id="KW-0040">ANK repeat</keyword>
<dbReference type="InterPro" id="IPR036770">
    <property type="entry name" value="Ankyrin_rpt-contain_sf"/>
</dbReference>
<name>A0A7C8IH05_9PEZI</name>
<dbReference type="SMART" id="SM00248">
    <property type="entry name" value="ANK"/>
    <property type="match status" value="19"/>
</dbReference>
<feature type="repeat" description="ANK" evidence="2">
    <location>
        <begin position="1311"/>
        <end position="1343"/>
    </location>
</feature>
<comment type="caution">
    <text evidence="5">The sequence shown here is derived from an EMBL/GenBank/DDBJ whole genome shotgun (WGS) entry which is preliminary data.</text>
</comment>
<dbReference type="PROSITE" id="PS50297">
    <property type="entry name" value="ANK_REP_REGION"/>
    <property type="match status" value="7"/>
</dbReference>
<dbReference type="InterPro" id="IPR027417">
    <property type="entry name" value="P-loop_NTPase"/>
</dbReference>
<sequence length="1832" mass="200967">MSSDSLQGLSLLTPTQAGQVDPNDITIDIIAVPGLGADPNRSFGSETDTKFNWLEDSTHGIPREIPGARVLLYHYDSRWLGGQAIRQTLYNAANWLLDALVEHRRGHESRPLVFLAHSMGGLVVAKALTLAAAKPEEIEKIRIYECFAGAIFFGTPFRGSSSAYKGVLLASILEKIDRAKSNQMLEMLDPQRDSLEELRNDFSELVTQEPKATIACIWEMKELSYGPKIRGLSAIMVTQESATLDFANSKRGMEADHRQLNRFDNAQDQRYRTVIMLLKEIVQKSHRIVKKRLKASKQSLVDDETFVRLSKTLNVVELQSMRRKVESASGDSSWFLEEPKYRQWSDQTDSSNVLWVSGIEGRGKGKAALLAVEGLEELEKNKSKDVLVAYFFCDSSVDSCKPENMIKSLIWQLILKRRNLGQYAKGIAADDKSQSVSTGSDSISLSRLWKTLRQMLRDPSLQTVYFVLNNLHNFSEDDENTAAFFRLLADDVLTASENDADDSVNNSRWMFLSRPQDHIKQILGDTNPGTLWIDLEDGSRDAILHHSLQSYIPDRVKKLAAYKKYNLALQFLVTSILSKRATSQLWVEVVCLLLEGIPSNHVQVRKTVEALPQSLDDLISRTWHESLSADSEGIDTSKEILRTLAIAYEDPTIDELIVMADLDSEDDKVDASRVYELIRACGPLLRVYSMDYWDDLGSHRVTFIHPMAKDALLSQATSRKLIGLTDDGDDQTEVKWQHGILALRCFGHVLAQLGVDDDSYEWDPSPDSADAESTQDKDEKLLMQIFPDEEEVEEEDLYALDYPVKFWLRHGNDSTPGFVGTLDLSHAFWSLESSARSRWWSSYAHVAALDGHTNLAPMHVAAYFGLTPLIDQLKSHGNGNQVHVRDSWHHQPLHWAAFQGHDITMARLLEIGADVNDGESEHRRTPLHMAAASGQTRAIELLINNGAEVNSIAEAEGTPLTFALSWNREQAAELLLSRGASAILTSESSDSPMALAALKGFKEVIAHLLRNGGEENMMSKNYGSALAAAASAGHSSVVSILLPLERELEARQRAVTEAAKNGYHGIVRIILLDTYHLNINESFEFAASLGHDLVIRELWAYNQANRTLSYDSLNNALYKAVDNEHEPIVAFLLGTCGASANATGEEYGTAVTASAFDGTIEILNMLIKAGADLNDVAGWPLQAAASQGLVEVVALLLQNGAALNAVSRGFPDGTALQAAVVAGHDKVAELLLDHGADPNLGAGPYTNPITAATACRHSSLVKLLLSRRANPNVFGGSDNSTPLINAALKLPAEDLGILIRYGAQVDTVDPDGDTALIISAYVGDDDCINLLLDHGANVNFCGKKRGTALHAAAAEGYVKTCRLLLERGADPTIRGGPYDTVLQAACYGEEKEVVQMLLSADPIPNLSLRDKLHRYRHKIDVNTQSQASDYSTALHAAAIGSDEACLRLLLKQKPALDIVDKNGVTPLQAACLEGCNRNARLLLEAGADPNKGGGAHGTALQAATLKGSPELIELLLEHDAKTTEWGGKYFSPLVAAVVRDYHWEDTSVLETLLEKDFSVEAYRAALQRAYFLGRKDAFRLIWKSAVSKGPKKLPNLGLRNLLKHYVELAEQKQISHTTSHYIKEEDENEDFPWGFQNSQDIDDEVTYAEEAEDEQEQNREGGAATVTTARGIDGGTGVRSRGFNGQQNPGDNTSGSGAGTQRGLSLGGDGQLGGGDAGELGEDGQGGTNPEIQDQEGEDGEAGDGDQDVTSREIEGEAGEGEEVQNDEEDGEREDGGEVQNEEEDGEGEDGEEQNEDGENEENEEEQDDEEGDQEEENEEENEEGGEETEDY</sequence>
<dbReference type="Gene3D" id="3.40.50.300">
    <property type="entry name" value="P-loop containing nucleotide triphosphate hydrolases"/>
    <property type="match status" value="1"/>
</dbReference>
<evidence type="ECO:0000313" key="6">
    <source>
        <dbReference type="Proteomes" id="UP000481858"/>
    </source>
</evidence>
<feature type="compositionally biased region" description="Polar residues" evidence="3">
    <location>
        <begin position="1683"/>
        <end position="1695"/>
    </location>
</feature>
<dbReference type="Proteomes" id="UP000481858">
    <property type="component" value="Unassembled WGS sequence"/>
</dbReference>
<feature type="domain" description="Nephrocystin 3-like N-terminal" evidence="4">
    <location>
        <begin position="333"/>
        <end position="491"/>
    </location>
</feature>
<dbReference type="PROSITE" id="PS50088">
    <property type="entry name" value="ANK_REPEAT"/>
    <property type="match status" value="8"/>
</dbReference>
<dbReference type="Gene3D" id="1.25.40.20">
    <property type="entry name" value="Ankyrin repeat-containing domain"/>
    <property type="match status" value="5"/>
</dbReference>
<reference evidence="5 6" key="1">
    <citation type="submission" date="2019-12" db="EMBL/GenBank/DDBJ databases">
        <title>Draft genome sequence of the ascomycete Xylaria multiplex DSM 110363.</title>
        <authorList>
            <person name="Buettner E."/>
            <person name="Kellner H."/>
        </authorList>
    </citation>
    <scope>NUCLEOTIDE SEQUENCE [LARGE SCALE GENOMIC DNA]</scope>
    <source>
        <strain evidence="5 6">DSM 110363</strain>
    </source>
</reference>
<dbReference type="Pfam" id="PF24883">
    <property type="entry name" value="NPHP3_N"/>
    <property type="match status" value="1"/>
</dbReference>
<evidence type="ECO:0000259" key="4">
    <source>
        <dbReference type="Pfam" id="PF24883"/>
    </source>
</evidence>
<dbReference type="InterPro" id="IPR029058">
    <property type="entry name" value="AB_hydrolase_fold"/>
</dbReference>
<feature type="repeat" description="ANK" evidence="2">
    <location>
        <begin position="988"/>
        <end position="1020"/>
    </location>
</feature>
<dbReference type="InterPro" id="IPR002110">
    <property type="entry name" value="Ankyrin_rpt"/>
</dbReference>
<accession>A0A7C8IH05</accession>
<feature type="compositionally biased region" description="Acidic residues" evidence="3">
    <location>
        <begin position="1756"/>
        <end position="1832"/>
    </location>
</feature>
<dbReference type="Gene3D" id="3.40.50.1820">
    <property type="entry name" value="alpha/beta hydrolase"/>
    <property type="match status" value="1"/>
</dbReference>
<feature type="repeat" description="ANK" evidence="2">
    <location>
        <begin position="922"/>
        <end position="954"/>
    </location>
</feature>
<feature type="repeat" description="ANK" evidence="2">
    <location>
        <begin position="1462"/>
        <end position="1494"/>
    </location>
</feature>
<dbReference type="PANTHER" id="PTHR24133">
    <property type="entry name" value="ANKYRIN DOMAIN-CONTAINING"/>
    <property type="match status" value="1"/>
</dbReference>
<organism evidence="5 6">
    <name type="scientific">Xylaria multiplex</name>
    <dbReference type="NCBI Taxonomy" id="323545"/>
    <lineage>
        <taxon>Eukaryota</taxon>
        <taxon>Fungi</taxon>
        <taxon>Dikarya</taxon>
        <taxon>Ascomycota</taxon>
        <taxon>Pezizomycotina</taxon>
        <taxon>Sordariomycetes</taxon>
        <taxon>Xylariomycetidae</taxon>
        <taxon>Xylariales</taxon>
        <taxon>Xylariaceae</taxon>
        <taxon>Xylaria</taxon>
    </lineage>
</organism>
<dbReference type="InParanoid" id="A0A7C8IH05"/>
<dbReference type="SUPFAM" id="SSF53474">
    <property type="entry name" value="alpha/beta-Hydrolases"/>
    <property type="match status" value="1"/>
</dbReference>
<dbReference type="Pfam" id="PF12796">
    <property type="entry name" value="Ank_2"/>
    <property type="match status" value="5"/>
</dbReference>
<keyword evidence="1" id="KW-0677">Repeat</keyword>
<dbReference type="InterPro" id="IPR052391">
    <property type="entry name" value="E3_Ligase-Neurotoxin"/>
</dbReference>
<dbReference type="PRINTS" id="PR01415">
    <property type="entry name" value="ANKYRIN"/>
</dbReference>
<feature type="region of interest" description="Disordered" evidence="3">
    <location>
        <begin position="1648"/>
        <end position="1832"/>
    </location>
</feature>
<evidence type="ECO:0000256" key="3">
    <source>
        <dbReference type="SAM" id="MobiDB-lite"/>
    </source>
</evidence>
<protein>
    <recommendedName>
        <fullName evidence="4">Nephrocystin 3-like N-terminal domain-containing protein</fullName>
    </recommendedName>
</protein>
<evidence type="ECO:0000256" key="1">
    <source>
        <dbReference type="ARBA" id="ARBA00022737"/>
    </source>
</evidence>
<dbReference type="PANTHER" id="PTHR24133:SF40">
    <property type="entry name" value="ANKYRIN REPEAT DOMAIN 44"/>
    <property type="match status" value="1"/>
</dbReference>